<dbReference type="PANTHER" id="PTHR13490:SF0">
    <property type="entry name" value="SMALL RIBOSOMAL SUBUNIT PROTEIN MS35"/>
    <property type="match status" value="1"/>
</dbReference>
<sequence>MPEFMGDDSTSLGHMVIYEQKRLLHYLRLIEQDGPKLRQLRLPFNPPPMTATPLVVRAISYSGEAHPVIKKRVVVSAVSQLPLKTPEARHKFKLLAGPRWTEIPPRDGGIGVQEHEKFGGDGYIKISCEDFPEAAMNLKWIDDVMQNLIKEANDSTDTFKDIPIDKRHITTRIKKHGRGARRRLAVRPSLKDFPKEWLPTVIA</sequence>
<dbReference type="PANTHER" id="PTHR13490">
    <property type="entry name" value="MITOCHONDRIAL 28S RIBOSOMAL PROTEIN S28"/>
    <property type="match status" value="1"/>
</dbReference>
<accession>A0A0C9W206</accession>
<organism evidence="2 3">
    <name type="scientific">Sphaerobolus stellatus (strain SS14)</name>
    <dbReference type="NCBI Taxonomy" id="990650"/>
    <lineage>
        <taxon>Eukaryota</taxon>
        <taxon>Fungi</taxon>
        <taxon>Dikarya</taxon>
        <taxon>Basidiomycota</taxon>
        <taxon>Agaricomycotina</taxon>
        <taxon>Agaricomycetes</taxon>
        <taxon>Phallomycetidae</taxon>
        <taxon>Geastrales</taxon>
        <taxon>Sphaerobolaceae</taxon>
        <taxon>Sphaerobolus</taxon>
    </lineage>
</organism>
<dbReference type="InterPro" id="IPR039848">
    <property type="entry name" value="Ribosomal_mS35_mt"/>
</dbReference>
<gene>
    <name evidence="2" type="ORF">M422DRAFT_166545</name>
</gene>
<keyword evidence="3" id="KW-1185">Reference proteome</keyword>
<proteinExistence type="predicted"/>
<name>A0A0C9W206_SPHS4</name>
<dbReference type="InterPro" id="IPR019349">
    <property type="entry name" value="Ribosomal_mS35_mit"/>
</dbReference>
<dbReference type="Pfam" id="PF10213">
    <property type="entry name" value="MRP-S28"/>
    <property type="match status" value="1"/>
</dbReference>
<protein>
    <recommendedName>
        <fullName evidence="1">Small ribosomal subunit protein mS35 mitochondrial conserved domain-containing protein</fullName>
    </recommendedName>
</protein>
<dbReference type="AlphaFoldDB" id="A0A0C9W206"/>
<reference evidence="2 3" key="1">
    <citation type="submission" date="2014-06" db="EMBL/GenBank/DDBJ databases">
        <title>Evolutionary Origins and Diversification of the Mycorrhizal Mutualists.</title>
        <authorList>
            <consortium name="DOE Joint Genome Institute"/>
            <consortium name="Mycorrhizal Genomics Consortium"/>
            <person name="Kohler A."/>
            <person name="Kuo A."/>
            <person name="Nagy L.G."/>
            <person name="Floudas D."/>
            <person name="Copeland A."/>
            <person name="Barry K.W."/>
            <person name="Cichocki N."/>
            <person name="Veneault-Fourrey C."/>
            <person name="LaButti K."/>
            <person name="Lindquist E.A."/>
            <person name="Lipzen A."/>
            <person name="Lundell T."/>
            <person name="Morin E."/>
            <person name="Murat C."/>
            <person name="Riley R."/>
            <person name="Ohm R."/>
            <person name="Sun H."/>
            <person name="Tunlid A."/>
            <person name="Henrissat B."/>
            <person name="Grigoriev I.V."/>
            <person name="Hibbett D.S."/>
            <person name="Martin F."/>
        </authorList>
    </citation>
    <scope>NUCLEOTIDE SEQUENCE [LARGE SCALE GENOMIC DNA]</scope>
    <source>
        <strain evidence="2 3">SS14</strain>
    </source>
</reference>
<feature type="domain" description="Small ribosomal subunit protein mS35 mitochondrial conserved" evidence="1">
    <location>
        <begin position="43"/>
        <end position="197"/>
    </location>
</feature>
<dbReference type="GO" id="GO:0005763">
    <property type="term" value="C:mitochondrial small ribosomal subunit"/>
    <property type="evidence" value="ECO:0007669"/>
    <property type="project" value="TreeGrafter"/>
</dbReference>
<evidence type="ECO:0000313" key="3">
    <source>
        <dbReference type="Proteomes" id="UP000054279"/>
    </source>
</evidence>
<dbReference type="HOGENOM" id="CLU_072379_0_0_1"/>
<dbReference type="EMBL" id="KN837111">
    <property type="protein sequence ID" value="KIJ45615.1"/>
    <property type="molecule type" value="Genomic_DNA"/>
</dbReference>
<dbReference type="OrthoDB" id="283424at2759"/>
<dbReference type="GO" id="GO:0003735">
    <property type="term" value="F:structural constituent of ribosome"/>
    <property type="evidence" value="ECO:0007669"/>
    <property type="project" value="InterPro"/>
</dbReference>
<evidence type="ECO:0000259" key="1">
    <source>
        <dbReference type="Pfam" id="PF10213"/>
    </source>
</evidence>
<dbReference type="Proteomes" id="UP000054279">
    <property type="component" value="Unassembled WGS sequence"/>
</dbReference>
<evidence type="ECO:0000313" key="2">
    <source>
        <dbReference type="EMBL" id="KIJ45615.1"/>
    </source>
</evidence>
<dbReference type="GO" id="GO:0032543">
    <property type="term" value="P:mitochondrial translation"/>
    <property type="evidence" value="ECO:0007669"/>
    <property type="project" value="InterPro"/>
</dbReference>